<evidence type="ECO:0000313" key="2">
    <source>
        <dbReference type="Proteomes" id="UP000252079"/>
    </source>
</evidence>
<accession>A0ABD7N8E6</accession>
<dbReference type="Proteomes" id="UP000252079">
    <property type="component" value="Unassembled WGS sequence"/>
</dbReference>
<protein>
    <submittedName>
        <fullName evidence="1">Uncharacterized protein</fullName>
    </submittedName>
</protein>
<proteinExistence type="predicted"/>
<sequence>MMANILRSIPMLLVIGFNLLLAILFSLIYARSIRKLIYSSS</sequence>
<name>A0ABD7N8E6_9ENTR</name>
<reference evidence="1 2" key="1">
    <citation type="submission" date="2018-07" db="EMBL/GenBank/DDBJ databases">
        <authorList>
            <consortium name="Pathogen Informatics"/>
        </authorList>
    </citation>
    <scope>NUCLEOTIDE SEQUENCE [LARGE SCALE GENOMIC DNA]</scope>
    <source>
        <strain evidence="1 2">4300STDY6636950</strain>
    </source>
</reference>
<organism evidence="1 2">
    <name type="scientific">Klebsiella quasipneumoniae</name>
    <dbReference type="NCBI Taxonomy" id="1463165"/>
    <lineage>
        <taxon>Bacteria</taxon>
        <taxon>Pseudomonadati</taxon>
        <taxon>Pseudomonadota</taxon>
        <taxon>Gammaproteobacteria</taxon>
        <taxon>Enterobacterales</taxon>
        <taxon>Enterobacteriaceae</taxon>
        <taxon>Klebsiella/Raoultella group</taxon>
        <taxon>Klebsiella</taxon>
        <taxon>Klebsiella pneumoniae complex</taxon>
    </lineage>
</organism>
<comment type="caution">
    <text evidence="1">The sequence shown here is derived from an EMBL/GenBank/DDBJ whole genome shotgun (WGS) entry which is preliminary data.</text>
</comment>
<dbReference type="EMBL" id="UFBM01000037">
    <property type="protein sequence ID" value="SSG01827.1"/>
    <property type="molecule type" value="Genomic_DNA"/>
</dbReference>
<gene>
    <name evidence="1" type="ORF">SAMEA23995918_04196</name>
</gene>
<evidence type="ECO:0000313" key="1">
    <source>
        <dbReference type="EMBL" id="SSG01827.1"/>
    </source>
</evidence>
<dbReference type="AlphaFoldDB" id="A0ABD7N8E6"/>